<keyword evidence="2" id="KW-1185">Reference proteome</keyword>
<reference evidence="1" key="1">
    <citation type="submission" date="2022-11" db="EMBL/GenBank/DDBJ databases">
        <title>Genome Sequence of Nemania bipapillata.</title>
        <authorList>
            <person name="Buettner E."/>
        </authorList>
    </citation>
    <scope>NUCLEOTIDE SEQUENCE</scope>
    <source>
        <strain evidence="1">CP14</strain>
    </source>
</reference>
<dbReference type="Proteomes" id="UP001153334">
    <property type="component" value="Unassembled WGS sequence"/>
</dbReference>
<comment type="caution">
    <text evidence="1">The sequence shown here is derived from an EMBL/GenBank/DDBJ whole genome shotgun (WGS) entry which is preliminary data.</text>
</comment>
<accession>A0ACC2HQ97</accession>
<protein>
    <submittedName>
        <fullName evidence="1">Uncharacterized protein</fullName>
    </submittedName>
</protein>
<evidence type="ECO:0000313" key="1">
    <source>
        <dbReference type="EMBL" id="KAJ8104701.1"/>
    </source>
</evidence>
<proteinExistence type="predicted"/>
<organism evidence="1 2">
    <name type="scientific">Nemania bipapillata</name>
    <dbReference type="NCBI Taxonomy" id="110536"/>
    <lineage>
        <taxon>Eukaryota</taxon>
        <taxon>Fungi</taxon>
        <taxon>Dikarya</taxon>
        <taxon>Ascomycota</taxon>
        <taxon>Pezizomycotina</taxon>
        <taxon>Sordariomycetes</taxon>
        <taxon>Xylariomycetidae</taxon>
        <taxon>Xylariales</taxon>
        <taxon>Xylariaceae</taxon>
        <taxon>Nemania</taxon>
    </lineage>
</organism>
<evidence type="ECO:0000313" key="2">
    <source>
        <dbReference type="Proteomes" id="UP001153334"/>
    </source>
</evidence>
<dbReference type="EMBL" id="JAPESX010003573">
    <property type="protein sequence ID" value="KAJ8104701.1"/>
    <property type="molecule type" value="Genomic_DNA"/>
</dbReference>
<sequence length="237" mass="26365">MAGSKVLVLGGTGPAGICLLRELAFRKRATVVFARNISKIPSDLASNGFLEIIQGEMNDVDALSRAVAQCSIVLSLLGPQITDRLENHSLYAEIYKNNLFPLMRKHGVRRILAMGTLSIQRPEDSWTFFQPMVVFFVRTFCNSVYRNVINVANTFEHDAGDLDWTIYRIAQIPGESDELSWKTDREGGEPFVGWIGENGWTNSIKRAALTRWLADAVDGKADTWIRKMPAVSRSGSG</sequence>
<name>A0ACC2HQ97_9PEZI</name>
<gene>
    <name evidence="1" type="ORF">ONZ43_g7724</name>
</gene>